<dbReference type="InParanoid" id="W3XG27"/>
<keyword evidence="6" id="KW-1185">Reference proteome</keyword>
<reference evidence="6" key="1">
    <citation type="journal article" date="2015" name="BMC Genomics">
        <title>Genomic and transcriptomic analysis of the endophytic fungus Pestalotiopsis fici reveals its lifestyle and high potential for synthesis of natural products.</title>
        <authorList>
            <person name="Wang X."/>
            <person name="Zhang X."/>
            <person name="Liu L."/>
            <person name="Xiang M."/>
            <person name="Wang W."/>
            <person name="Sun X."/>
            <person name="Che Y."/>
            <person name="Guo L."/>
            <person name="Liu G."/>
            <person name="Guo L."/>
            <person name="Wang C."/>
            <person name="Yin W.B."/>
            <person name="Stadler M."/>
            <person name="Zhang X."/>
            <person name="Liu X."/>
        </authorList>
    </citation>
    <scope>NUCLEOTIDE SEQUENCE [LARGE SCALE GENOMIC DNA]</scope>
    <source>
        <strain evidence="6">W106-1 / CGMCC3.15140</strain>
    </source>
</reference>
<sequence length="309" mass="33256">MGFDYSSLPKDMLIKSWQFTKTVHSDVYPSVDPTMPELSLAGKVAVITGASRGIGARGFAPAFARAGVKGLVLVATNAAKLQAVASDVHKINPAVKVLCLTADVSDQTQVEAAFREAKSTFGAADILVNNAGVSLETLGCHWADEDPRVWWDNFRVNSLGSYLVTRTFLRELLPARDAPATVISLTSGAALSIGSPFVHGSYCISKLAVQSMAVQLAAECPNITSVALDPYLVDTDMLPEHLRMFDRVTPELVGGTAVWLSHPHAKFLTGRAIMVNWDVDELVAKSEEIAKGKQLQMEFVGPFGAHLFQ</sequence>
<dbReference type="EMBL" id="KI912110">
    <property type="protein sequence ID" value="ETS85053.1"/>
    <property type="molecule type" value="Genomic_DNA"/>
</dbReference>
<dbReference type="PRINTS" id="PR00081">
    <property type="entry name" value="GDHRDH"/>
</dbReference>
<evidence type="ECO:0000256" key="4">
    <source>
        <dbReference type="RuleBase" id="RU000363"/>
    </source>
</evidence>
<protein>
    <submittedName>
        <fullName evidence="5">Uncharacterized protein</fullName>
    </submittedName>
</protein>
<proteinExistence type="inferred from homology"/>
<evidence type="ECO:0000256" key="2">
    <source>
        <dbReference type="ARBA" id="ARBA00022857"/>
    </source>
</evidence>
<dbReference type="InterPro" id="IPR020904">
    <property type="entry name" value="Sc_DH/Rdtase_CS"/>
</dbReference>
<dbReference type="HOGENOM" id="CLU_010194_8_0_1"/>
<dbReference type="AlphaFoldDB" id="W3XG27"/>
<dbReference type="GeneID" id="19268091"/>
<dbReference type="PRINTS" id="PR00080">
    <property type="entry name" value="SDRFAMILY"/>
</dbReference>
<dbReference type="InterPro" id="IPR036291">
    <property type="entry name" value="NAD(P)-bd_dom_sf"/>
</dbReference>
<dbReference type="CDD" id="cd05233">
    <property type="entry name" value="SDR_c"/>
    <property type="match status" value="1"/>
</dbReference>
<comment type="similarity">
    <text evidence="1 4">Belongs to the short-chain dehydrogenases/reductases (SDR) family.</text>
</comment>
<dbReference type="GO" id="GO:0016616">
    <property type="term" value="F:oxidoreductase activity, acting on the CH-OH group of donors, NAD or NADP as acceptor"/>
    <property type="evidence" value="ECO:0007669"/>
    <property type="project" value="TreeGrafter"/>
</dbReference>
<name>W3XG27_PESFW</name>
<dbReference type="PANTHER" id="PTHR42760">
    <property type="entry name" value="SHORT-CHAIN DEHYDROGENASES/REDUCTASES FAMILY MEMBER"/>
    <property type="match status" value="1"/>
</dbReference>
<accession>W3XG27</accession>
<evidence type="ECO:0000313" key="6">
    <source>
        <dbReference type="Proteomes" id="UP000030651"/>
    </source>
</evidence>
<dbReference type="eggNOG" id="KOG0725">
    <property type="taxonomic scope" value="Eukaryota"/>
</dbReference>
<gene>
    <name evidence="5" type="ORF">PFICI_03078</name>
</gene>
<evidence type="ECO:0000256" key="1">
    <source>
        <dbReference type="ARBA" id="ARBA00006484"/>
    </source>
</evidence>
<evidence type="ECO:0000256" key="3">
    <source>
        <dbReference type="ARBA" id="ARBA00023002"/>
    </source>
</evidence>
<dbReference type="Pfam" id="PF00106">
    <property type="entry name" value="adh_short"/>
    <property type="match status" value="1"/>
</dbReference>
<dbReference type="InterPro" id="IPR002347">
    <property type="entry name" value="SDR_fam"/>
</dbReference>
<keyword evidence="3" id="KW-0560">Oxidoreductase</keyword>
<dbReference type="PROSITE" id="PS00061">
    <property type="entry name" value="ADH_SHORT"/>
    <property type="match status" value="1"/>
</dbReference>
<keyword evidence="2" id="KW-0521">NADP</keyword>
<evidence type="ECO:0000313" key="5">
    <source>
        <dbReference type="EMBL" id="ETS85053.1"/>
    </source>
</evidence>
<dbReference type="Proteomes" id="UP000030651">
    <property type="component" value="Unassembled WGS sequence"/>
</dbReference>
<organism evidence="5 6">
    <name type="scientific">Pestalotiopsis fici (strain W106-1 / CGMCC3.15140)</name>
    <dbReference type="NCBI Taxonomy" id="1229662"/>
    <lineage>
        <taxon>Eukaryota</taxon>
        <taxon>Fungi</taxon>
        <taxon>Dikarya</taxon>
        <taxon>Ascomycota</taxon>
        <taxon>Pezizomycotina</taxon>
        <taxon>Sordariomycetes</taxon>
        <taxon>Xylariomycetidae</taxon>
        <taxon>Amphisphaeriales</taxon>
        <taxon>Sporocadaceae</taxon>
        <taxon>Pestalotiopsis</taxon>
    </lineage>
</organism>
<dbReference type="KEGG" id="pfy:PFICI_03078"/>
<dbReference type="PANTHER" id="PTHR42760:SF37">
    <property type="entry name" value="CLAVALDEHYDE DEHYDROGENASE"/>
    <property type="match status" value="1"/>
</dbReference>
<dbReference type="RefSeq" id="XP_007829850.1">
    <property type="nucleotide sequence ID" value="XM_007831659.1"/>
</dbReference>
<dbReference type="SUPFAM" id="SSF51735">
    <property type="entry name" value="NAD(P)-binding Rossmann-fold domains"/>
    <property type="match status" value="1"/>
</dbReference>
<dbReference type="OrthoDB" id="1933717at2759"/>
<dbReference type="OMA" id="WLCQEKA"/>
<dbReference type="Gene3D" id="3.40.50.720">
    <property type="entry name" value="NAD(P)-binding Rossmann-like Domain"/>
    <property type="match status" value="1"/>
</dbReference>